<dbReference type="AlphaFoldDB" id="A0A098E9P4"/>
<name>A0A098E9P4_9ZZZZ</name>
<dbReference type="CDD" id="cd03171">
    <property type="entry name" value="SORL_Dfx_classI"/>
    <property type="match status" value="1"/>
</dbReference>
<dbReference type="InterPro" id="IPR004793">
    <property type="entry name" value="Desulfoferrodoxin_rbo"/>
</dbReference>
<evidence type="ECO:0000256" key="3">
    <source>
        <dbReference type="ARBA" id="ARBA00005941"/>
    </source>
</evidence>
<dbReference type="GO" id="GO:0005506">
    <property type="term" value="F:iron ion binding"/>
    <property type="evidence" value="ECO:0007669"/>
    <property type="project" value="InterPro"/>
</dbReference>
<feature type="domain" description="Desulfoferrodoxin N-terminal" evidence="9">
    <location>
        <begin position="2"/>
        <end position="37"/>
    </location>
</feature>
<keyword evidence="4" id="KW-0813">Transport</keyword>
<organism evidence="10">
    <name type="scientific">groundwater metagenome</name>
    <dbReference type="NCBI Taxonomy" id="717931"/>
    <lineage>
        <taxon>unclassified sequences</taxon>
        <taxon>metagenomes</taxon>
        <taxon>ecological metagenomes</taxon>
    </lineage>
</organism>
<feature type="domain" description="Desulfoferrodoxin ferrous iron-binding" evidence="8">
    <location>
        <begin position="43"/>
        <end position="123"/>
    </location>
</feature>
<dbReference type="Gene3D" id="2.60.40.730">
    <property type="entry name" value="SOR catalytic domain"/>
    <property type="match status" value="1"/>
</dbReference>
<dbReference type="Pfam" id="PF06397">
    <property type="entry name" value="Desulfoferrod_N"/>
    <property type="match status" value="1"/>
</dbReference>
<dbReference type="Pfam" id="PF01880">
    <property type="entry name" value="Desulfoferrodox"/>
    <property type="match status" value="1"/>
</dbReference>
<dbReference type="InterPro" id="IPR004462">
    <property type="entry name" value="Desulfoferrodoxin_N"/>
</dbReference>
<evidence type="ECO:0000259" key="8">
    <source>
        <dbReference type="Pfam" id="PF01880"/>
    </source>
</evidence>
<keyword evidence="6" id="KW-0249">Electron transport</keyword>
<proteinExistence type="inferred from homology"/>
<evidence type="ECO:0000256" key="4">
    <source>
        <dbReference type="ARBA" id="ARBA00022448"/>
    </source>
</evidence>
<evidence type="ECO:0000259" key="9">
    <source>
        <dbReference type="Pfam" id="PF06397"/>
    </source>
</evidence>
<dbReference type="NCBIfam" id="TIGR00319">
    <property type="entry name" value="desulf_FeS4"/>
    <property type="match status" value="1"/>
</dbReference>
<gene>
    <name evidence="10" type="ORF">MSIBF_A2060012</name>
</gene>
<dbReference type="InterPro" id="IPR002742">
    <property type="entry name" value="Desulfoferrodoxin_Fe-bd_dom"/>
</dbReference>
<dbReference type="CDD" id="cd00974">
    <property type="entry name" value="DSRD"/>
    <property type="match status" value="1"/>
</dbReference>
<comment type="cofactor">
    <cofactor evidence="2">
        <name>Cu(2+)</name>
        <dbReference type="ChEBI" id="CHEBI:29036"/>
    </cofactor>
</comment>
<dbReference type="EMBL" id="CCXY01000120">
    <property type="protein sequence ID" value="CEG12241.1"/>
    <property type="molecule type" value="Genomic_DNA"/>
</dbReference>
<dbReference type="PANTHER" id="PTHR36541">
    <property type="entry name" value="SUPEROXIDE REDUCTASE-RELATED"/>
    <property type="match status" value="1"/>
</dbReference>
<evidence type="ECO:0000256" key="1">
    <source>
        <dbReference type="ARBA" id="ARBA00001965"/>
    </source>
</evidence>
<comment type="similarity">
    <text evidence="3">Belongs to the desulfoferrodoxin family.</text>
</comment>
<dbReference type="GO" id="GO:0019430">
    <property type="term" value="P:removal of superoxide radicals"/>
    <property type="evidence" value="ECO:0007669"/>
    <property type="project" value="InterPro"/>
</dbReference>
<dbReference type="PANTHER" id="PTHR36541:SF1">
    <property type="entry name" value="SUPEROXIDE REDUCTASE-RELATED"/>
    <property type="match status" value="1"/>
</dbReference>
<evidence type="ECO:0000313" key="10">
    <source>
        <dbReference type="EMBL" id="CEG12241.1"/>
    </source>
</evidence>
<evidence type="ECO:0000256" key="7">
    <source>
        <dbReference type="ARBA" id="ARBA00023004"/>
    </source>
</evidence>
<comment type="cofactor">
    <cofactor evidence="1">
        <name>Fe(3+)</name>
        <dbReference type="ChEBI" id="CHEBI:29034"/>
    </cofactor>
</comment>
<dbReference type="NCBIfam" id="TIGR00332">
    <property type="entry name" value="neela_ferrous"/>
    <property type="match status" value="1"/>
</dbReference>
<dbReference type="GO" id="GO:0016491">
    <property type="term" value="F:oxidoreductase activity"/>
    <property type="evidence" value="ECO:0007669"/>
    <property type="project" value="InterPro"/>
</dbReference>
<dbReference type="InterPro" id="IPR051233">
    <property type="entry name" value="Desulfoferrodoxin_SOR"/>
</dbReference>
<dbReference type="Gene3D" id="2.20.28.100">
    <property type="entry name" value="Desulphoferrodoxin, N-terminal domain"/>
    <property type="match status" value="1"/>
</dbReference>
<accession>A0A098E9P4</accession>
<protein>
    <submittedName>
        <fullName evidence="10">Desulfoferrodoxin</fullName>
    </submittedName>
</protein>
<sequence>MTEIRQIYRCNICGNIVEILHAGAGKLVCCGQPMELLKEKIEDAGKEKHVPVIEKTETGIKVKVGSVLHPMEEKHYIEFIEVIADGNMDRKNLTPANKPEADFEIKANDITARIYCNIHGLWKS</sequence>
<dbReference type="NCBIfam" id="TIGR00320">
    <property type="entry name" value="dfx_rbo"/>
    <property type="match status" value="1"/>
</dbReference>
<dbReference type="InterPro" id="IPR036073">
    <property type="entry name" value="Desulfoferrodoxin_Fe-bd_dom_sf"/>
</dbReference>
<evidence type="ECO:0000256" key="2">
    <source>
        <dbReference type="ARBA" id="ARBA00001973"/>
    </source>
</evidence>
<dbReference type="InterPro" id="IPR038094">
    <property type="entry name" value="Desulfoferrodoxin_N_sf"/>
</dbReference>
<evidence type="ECO:0000256" key="6">
    <source>
        <dbReference type="ARBA" id="ARBA00022982"/>
    </source>
</evidence>
<reference evidence="10" key="1">
    <citation type="submission" date="2014-09" db="EMBL/GenBank/DDBJ databases">
        <authorList>
            <person name="Probst J Alexander"/>
        </authorList>
    </citation>
    <scope>NUCLEOTIDE SEQUENCE</scope>
</reference>
<dbReference type="SUPFAM" id="SSF49367">
    <property type="entry name" value="Superoxide reductase-like"/>
    <property type="match status" value="1"/>
</dbReference>
<evidence type="ECO:0000256" key="5">
    <source>
        <dbReference type="ARBA" id="ARBA00022723"/>
    </source>
</evidence>
<dbReference type="SUPFAM" id="SSF57802">
    <property type="entry name" value="Rubredoxin-like"/>
    <property type="match status" value="1"/>
</dbReference>
<keyword evidence="5" id="KW-0479">Metal-binding</keyword>
<keyword evidence="7" id="KW-0408">Iron</keyword>